<evidence type="ECO:0000256" key="1">
    <source>
        <dbReference type="ARBA" id="ARBA00004241"/>
    </source>
</evidence>
<comment type="caution">
    <text evidence="4">The sequence shown here is derived from an EMBL/GenBank/DDBJ whole genome shotgun (WGS) entry which is preliminary data.</text>
</comment>
<comment type="subcellular location">
    <subcellularLocation>
        <location evidence="1">Cell surface</location>
    </subcellularLocation>
</comment>
<dbReference type="EMBL" id="JAUQTB010000003">
    <property type="protein sequence ID" value="MDO7906589.1"/>
    <property type="molecule type" value="Genomic_DNA"/>
</dbReference>
<dbReference type="Pfam" id="PF07963">
    <property type="entry name" value="N_methyl"/>
    <property type="match status" value="1"/>
</dbReference>
<evidence type="ECO:0000256" key="3">
    <source>
        <dbReference type="SAM" id="Phobius"/>
    </source>
</evidence>
<dbReference type="Proteomes" id="UP001240171">
    <property type="component" value="Unassembled WGS sequence"/>
</dbReference>
<evidence type="ECO:0000313" key="4">
    <source>
        <dbReference type="EMBL" id="MDO7906589.1"/>
    </source>
</evidence>
<dbReference type="PROSITE" id="PS00409">
    <property type="entry name" value="PROKAR_NTER_METHYL"/>
    <property type="match status" value="1"/>
</dbReference>
<feature type="transmembrane region" description="Helical" evidence="3">
    <location>
        <begin position="20"/>
        <end position="47"/>
    </location>
</feature>
<reference evidence="4 5" key="1">
    <citation type="submission" date="2023-07" db="EMBL/GenBank/DDBJ databases">
        <title>Paenibacillus sp. JX-17 nov. isolated from soil.</title>
        <authorList>
            <person name="Wan Y."/>
            <person name="Liu B."/>
        </authorList>
    </citation>
    <scope>NUCLEOTIDE SEQUENCE [LARGE SCALE GENOMIC DNA]</scope>
    <source>
        <strain evidence="4 5">JX-17</strain>
    </source>
</reference>
<keyword evidence="5" id="KW-1185">Reference proteome</keyword>
<name>A0ABT9CBE5_9BACL</name>
<dbReference type="InterPro" id="IPR012902">
    <property type="entry name" value="N_methyl_site"/>
</dbReference>
<evidence type="ECO:0000256" key="2">
    <source>
        <dbReference type="ARBA" id="ARBA00023287"/>
    </source>
</evidence>
<gene>
    <name evidence="4" type="ORF">Q5741_09165</name>
</gene>
<dbReference type="RefSeq" id="WP_305023769.1">
    <property type="nucleotide sequence ID" value="NZ_JAUQTB010000003.1"/>
</dbReference>
<protein>
    <submittedName>
        <fullName evidence="4">Prepilin-type N-terminal cleavage/methylation domain-containing protein</fullName>
    </submittedName>
</protein>
<keyword evidence="3" id="KW-0472">Membrane</keyword>
<keyword evidence="2" id="KW-0178">Competence</keyword>
<keyword evidence="3" id="KW-0812">Transmembrane</keyword>
<evidence type="ECO:0000313" key="5">
    <source>
        <dbReference type="Proteomes" id="UP001240171"/>
    </source>
</evidence>
<organism evidence="4 5">
    <name type="scientific">Paenibacillus lacisoli</name>
    <dbReference type="NCBI Taxonomy" id="3064525"/>
    <lineage>
        <taxon>Bacteria</taxon>
        <taxon>Bacillati</taxon>
        <taxon>Bacillota</taxon>
        <taxon>Bacilli</taxon>
        <taxon>Bacillales</taxon>
        <taxon>Paenibacillaceae</taxon>
        <taxon>Paenibacillus</taxon>
    </lineage>
</organism>
<accession>A0ABT9CBE5</accession>
<keyword evidence="3" id="KW-1133">Transmembrane helix</keyword>
<dbReference type="NCBIfam" id="TIGR02532">
    <property type="entry name" value="IV_pilin_GFxxxE"/>
    <property type="match status" value="1"/>
</dbReference>
<sequence>MKVFDNDKRGLPGWQQEGGFTLVEMMLSLTLLVVVLGMISSVTIFGLRSYHEVRIENSLREEGDLLMSSIMTAMYEFGPELVEYSQDQGSSGASSLLLERDENGQKEWREIRIDQNGLYIRDVADGKPASTEQGRIDIDSTIVTGGTDASAIQLDCQGRTACSSGLISVNLDLMQTYNGKAFPLKLQSKFGF</sequence>
<proteinExistence type="predicted"/>